<dbReference type="InterPro" id="IPR044156">
    <property type="entry name" value="Galectin-like"/>
</dbReference>
<feature type="region of interest" description="Disordered" evidence="3">
    <location>
        <begin position="707"/>
        <end position="740"/>
    </location>
</feature>
<feature type="region of interest" description="Disordered" evidence="3">
    <location>
        <begin position="544"/>
        <end position="585"/>
    </location>
</feature>
<feature type="region of interest" description="Disordered" evidence="3">
    <location>
        <begin position="325"/>
        <end position="351"/>
    </location>
</feature>
<dbReference type="GO" id="GO:0016936">
    <property type="term" value="F:galactoside binding"/>
    <property type="evidence" value="ECO:0007669"/>
    <property type="project" value="TreeGrafter"/>
</dbReference>
<dbReference type="GO" id="GO:0023052">
    <property type="term" value="P:signaling"/>
    <property type="evidence" value="ECO:0007669"/>
    <property type="project" value="InterPro"/>
</dbReference>
<feature type="region of interest" description="Disordered" evidence="3">
    <location>
        <begin position="1237"/>
        <end position="1260"/>
    </location>
</feature>
<feature type="compositionally biased region" description="Basic and acidic residues" evidence="3">
    <location>
        <begin position="544"/>
        <end position="554"/>
    </location>
</feature>
<dbReference type="EnsemblMetazoa" id="ACUA004073-RA">
    <property type="protein sequence ID" value="ACUA004073-PA"/>
    <property type="gene ID" value="ACUA004073"/>
</dbReference>
<reference evidence="6" key="1">
    <citation type="submission" date="2013-09" db="EMBL/GenBank/DDBJ databases">
        <title>The Genome Sequence of Anopheles culicifacies species A.</title>
        <authorList>
            <consortium name="The Broad Institute Genomics Platform"/>
            <person name="Neafsey D.E."/>
            <person name="Besansky N."/>
            <person name="Howell P."/>
            <person name="Walton C."/>
            <person name="Young S.K."/>
            <person name="Zeng Q."/>
            <person name="Gargeya S."/>
            <person name="Fitzgerald M."/>
            <person name="Haas B."/>
            <person name="Abouelleil A."/>
            <person name="Allen A.W."/>
            <person name="Alvarado L."/>
            <person name="Arachchi H.M."/>
            <person name="Berlin A.M."/>
            <person name="Chapman S.B."/>
            <person name="Gainer-Dewar J."/>
            <person name="Goldberg J."/>
            <person name="Griggs A."/>
            <person name="Gujja S."/>
            <person name="Hansen M."/>
            <person name="Howarth C."/>
            <person name="Imamovic A."/>
            <person name="Ireland A."/>
            <person name="Larimer J."/>
            <person name="McCowan C."/>
            <person name="Murphy C."/>
            <person name="Pearson M."/>
            <person name="Poon T.W."/>
            <person name="Priest M."/>
            <person name="Roberts A."/>
            <person name="Saif S."/>
            <person name="Shea T."/>
            <person name="Sisk P."/>
            <person name="Sykes S."/>
            <person name="Wortman J."/>
            <person name="Nusbaum C."/>
            <person name="Birren B."/>
        </authorList>
    </citation>
    <scope>NUCLEOTIDE SEQUENCE [LARGE SCALE GENOMIC DNA]</scope>
    <source>
        <strain evidence="6">A-37</strain>
    </source>
</reference>
<feature type="region of interest" description="Disordered" evidence="3">
    <location>
        <begin position="479"/>
        <end position="515"/>
    </location>
</feature>
<proteinExistence type="inferred from homology"/>
<dbReference type="PANTHER" id="PTHR11346">
    <property type="entry name" value="GALECTIN"/>
    <property type="match status" value="1"/>
</dbReference>
<dbReference type="PROSITE" id="PS51304">
    <property type="entry name" value="GALECTIN"/>
    <property type="match status" value="1"/>
</dbReference>
<dbReference type="InterPro" id="IPR013320">
    <property type="entry name" value="ConA-like_dom_sf"/>
</dbReference>
<evidence type="ECO:0000256" key="2">
    <source>
        <dbReference type="ARBA" id="ARBA00022734"/>
    </source>
</evidence>
<dbReference type="Pfam" id="PF00337">
    <property type="entry name" value="Gal-bind_lectin"/>
    <property type="match status" value="1"/>
</dbReference>
<dbReference type="SMART" id="SM00908">
    <property type="entry name" value="Gal-bind_lectin"/>
    <property type="match status" value="1"/>
</dbReference>
<dbReference type="SUPFAM" id="SSF49899">
    <property type="entry name" value="Concanavalin A-like lectins/glucanases"/>
    <property type="match status" value="1"/>
</dbReference>
<dbReference type="EMBL" id="AXCM01005991">
    <property type="status" value="NOT_ANNOTATED_CDS"/>
    <property type="molecule type" value="Genomic_DNA"/>
</dbReference>
<feature type="region of interest" description="Disordered" evidence="3">
    <location>
        <begin position="1183"/>
        <end position="1205"/>
    </location>
</feature>
<dbReference type="InterPro" id="IPR005026">
    <property type="entry name" value="SAPAP"/>
</dbReference>
<reference evidence="5" key="2">
    <citation type="submission" date="2020-05" db="UniProtKB">
        <authorList>
            <consortium name="EnsemblMetazoa"/>
        </authorList>
    </citation>
    <scope>IDENTIFICATION</scope>
    <source>
        <strain evidence="5">A-37</strain>
    </source>
</reference>
<keyword evidence="2" id="KW-0430">Lectin</keyword>
<keyword evidence="6" id="KW-1185">Reference proteome</keyword>
<name>A0A182LX53_9DIPT</name>
<feature type="compositionally biased region" description="Basic and acidic residues" evidence="3">
    <location>
        <begin position="497"/>
        <end position="509"/>
    </location>
</feature>
<dbReference type="GO" id="GO:0030246">
    <property type="term" value="F:carbohydrate binding"/>
    <property type="evidence" value="ECO:0007669"/>
    <property type="project" value="UniProtKB-KW"/>
</dbReference>
<sequence>MEYKKFFKNTSMKRGDQIKVEVNRQNQIQRAKSRHAMRQTFRNMESDSEEENQQPSQESCSNMFQQQQLYKHVTTNTKNLTEEERYRIRLQRLQQFHEQKLRKQQEQRSKQHVPFLPFASKNIFEPKQIPSLVNSAHKKVVPFGERQDQAKPIAAGTNKTPLLVKKYVKPRVDCWRTEKVLCNKNEDEPPRKPLSEKKVLAVKSVERRVMSKPALKRLKEPQQPLVVKQQVKNVRLALTAEHTGRPIPQKKHKFTFKLKPPSPSNGDSTSKIVTSTVRKQRKPLTFSFDPTSEIKQQKAATLTIPRADELFDGISPIEVESSPVKKSPAKVDSSPIASSVGVPKPPKTEDSLWEPQPVACLSVVEATVLNNVDPILVDSSVALDGTKLRRDCSVSDWVPAAVHEVTNDTIVIDEDDDDDEVFTKATHHIPSIPVQADRNRKPALNESFTISVGSDVPPTGVPIIDATEPIAVKLSPEPTVQIDGSVPSLLPDPLNKSLERRNSSPKESKLNGSTVRKRASLIFTEEPIECDIVPSRGNLTLEEKRRESLGEEKNSSTNGSSRRRSSVCLSDPTESPNELEDVSKPPKDVVEKTRFYYDKVDGEVNRLQALCEEYGPFLETEQQELNDHCRGLIMAAQGQTNILIKKKLSKFRELIGHYEKKWNDRKVRHDDLDGFWVMLALDLDNLDKRFEELRLLKENNWQEIVPEPQPKVKKLQGGGGVRKREKKPSAANGKKGSSSVIADLIRKARQEKQKQKTTIEDLDALKETVTVVTTPVKRSVRFGESPRRISLQKRSSLCPGGTPTTIHWDQEPITDRSKRHTIFPDITQSKSERVKSILKPSLKPSRTRRAKSVLFLDAGLDTPQARRRHSSRSIVDTPKPKIKFNDELEIEHIDNLAARTPSRLDVEIQKRRQRSLLDSASVQLTSTEDNDDDEPKKKARKPRGTPRGDSSAVRRSNRRSARCFTDLFDEELSNNNDSNVDEEDEKGLIPGGLSPGRMLRIKGIINSHGERCQIHIQAGAAVNPRDDVPLHISIRPHEHAIVRNSIQNQVVGVEERYGGCPIRYGESFDLLILAEASLYKLAINGVHFCTFAHRLPVHNARYISVSGGGVIYSIVSESDVPGSVPVNPYPQPPIVQHPTPYAPPIGFVPNAPPSNLPPPPPYTPLPTHPIGGGSGHYPGVGIYPPPPPPPQPGYPHHPPPGAHPPAVPFSLGFVAMPTQPSISPGYGAPVYPTAPPPTGYNITGASGGRQQRHQPGGFATPAGLAATTALAAGTTAAVASKILPKGKTKKLLKYGAAAGAAGLGGYALSKAFRRKSSSSSSSSSDSD</sequence>
<dbReference type="PANTHER" id="PTHR11346:SF176">
    <property type="entry name" value="32 KDA BETA-GALACTOSIDE-BINDING LECTIN LEC-3"/>
    <property type="match status" value="1"/>
</dbReference>
<comment type="similarity">
    <text evidence="1">Belongs to the SAPAP family.</text>
</comment>
<dbReference type="InterPro" id="IPR001079">
    <property type="entry name" value="Galectin_CRD"/>
</dbReference>
<feature type="region of interest" description="Disordered" evidence="3">
    <location>
        <begin position="917"/>
        <end position="957"/>
    </location>
</feature>
<evidence type="ECO:0000259" key="4">
    <source>
        <dbReference type="PROSITE" id="PS51304"/>
    </source>
</evidence>
<feature type="region of interest" description="Disordered" evidence="3">
    <location>
        <begin position="972"/>
        <end position="991"/>
    </location>
</feature>
<feature type="compositionally biased region" description="Polar residues" evidence="3">
    <location>
        <begin position="917"/>
        <end position="927"/>
    </location>
</feature>
<dbReference type="Gene3D" id="2.60.120.200">
    <property type="match status" value="1"/>
</dbReference>
<evidence type="ECO:0000313" key="5">
    <source>
        <dbReference type="EnsemblMetazoa" id="ACUA004073-PA"/>
    </source>
</evidence>
<dbReference type="FunFam" id="2.60.120.200:FF:000256">
    <property type="entry name" value="Galectin"/>
    <property type="match status" value="1"/>
</dbReference>
<organism evidence="5 6">
    <name type="scientific">Anopheles culicifacies</name>
    <dbReference type="NCBI Taxonomy" id="139723"/>
    <lineage>
        <taxon>Eukaryota</taxon>
        <taxon>Metazoa</taxon>
        <taxon>Ecdysozoa</taxon>
        <taxon>Arthropoda</taxon>
        <taxon>Hexapoda</taxon>
        <taxon>Insecta</taxon>
        <taxon>Pterygota</taxon>
        <taxon>Neoptera</taxon>
        <taxon>Endopterygota</taxon>
        <taxon>Diptera</taxon>
        <taxon>Nematocera</taxon>
        <taxon>Culicoidea</taxon>
        <taxon>Culicidae</taxon>
        <taxon>Anophelinae</taxon>
        <taxon>Anopheles</taxon>
        <taxon>culicifacies species complex</taxon>
    </lineage>
</organism>
<dbReference type="Proteomes" id="UP000075883">
    <property type="component" value="Unassembled WGS sequence"/>
</dbReference>
<evidence type="ECO:0000256" key="1">
    <source>
        <dbReference type="ARBA" id="ARBA00008839"/>
    </source>
</evidence>
<dbReference type="Pfam" id="PF03359">
    <property type="entry name" value="GKAP"/>
    <property type="match status" value="1"/>
</dbReference>
<feature type="domain" description="Galectin" evidence="4">
    <location>
        <begin position="985"/>
        <end position="1117"/>
    </location>
</feature>
<feature type="region of interest" description="Disordered" evidence="3">
    <location>
        <begin position="42"/>
        <end position="63"/>
    </location>
</feature>
<protein>
    <recommendedName>
        <fullName evidence="4">Galectin domain-containing protein</fullName>
    </recommendedName>
</protein>
<dbReference type="STRING" id="139723.A0A182LX53"/>
<dbReference type="CDD" id="cd00070">
    <property type="entry name" value="GLECT"/>
    <property type="match status" value="1"/>
</dbReference>
<dbReference type="SMART" id="SM00276">
    <property type="entry name" value="GLECT"/>
    <property type="match status" value="1"/>
</dbReference>
<dbReference type="VEuPathDB" id="VectorBase:ACUA004073"/>
<evidence type="ECO:0000313" key="6">
    <source>
        <dbReference type="Proteomes" id="UP000075883"/>
    </source>
</evidence>
<accession>A0A182LX53</accession>
<evidence type="ECO:0000256" key="3">
    <source>
        <dbReference type="SAM" id="MobiDB-lite"/>
    </source>
</evidence>